<dbReference type="Proteomes" id="UP001529369">
    <property type="component" value="Unassembled WGS sequence"/>
</dbReference>
<comment type="caution">
    <text evidence="1">The sequence shown here is derived from an EMBL/GenBank/DDBJ whole genome shotgun (WGS) entry which is preliminary data.</text>
</comment>
<keyword evidence="2" id="KW-1185">Reference proteome</keyword>
<gene>
    <name evidence="1" type="ORF">QWZ14_15505</name>
</gene>
<evidence type="ECO:0000313" key="1">
    <source>
        <dbReference type="EMBL" id="MDN3565775.1"/>
    </source>
</evidence>
<organism evidence="1 2">
    <name type="scientific">Paeniroseomonas aquatica</name>
    <dbReference type="NCBI Taxonomy" id="373043"/>
    <lineage>
        <taxon>Bacteria</taxon>
        <taxon>Pseudomonadati</taxon>
        <taxon>Pseudomonadota</taxon>
        <taxon>Alphaproteobacteria</taxon>
        <taxon>Acetobacterales</taxon>
        <taxon>Acetobacteraceae</taxon>
        <taxon>Paeniroseomonas</taxon>
    </lineage>
</organism>
<accession>A0ABT8A7Y0</accession>
<proteinExistence type="predicted"/>
<sequence>MSEALAASPGDASLLHRLGALRDAAGRALMGLSLQPVAANLRGFIETVAVDSSGVVWVCGWLAKDQPLEFPAILFDGRKHAAAVSLTSFPRADLPVQAHAVFGAILTDWRPGPGELELYLFFGKDLAFFQRGLKPVRVLETRAALEQFEQIRATCDRATALPLQRMITSAESWLPDTARAGGNAQASVDRILLLGGFGCLVEGWALSPTKRIESFALRFGDVVLRSEPLATYHKARPDLAVTFPDFGPLLERAGFVAAFRGVIDIDDISEPILKLVFTDGTSANQVVPAGAMRRIGHSVAPEAALALFPSLRHERFFGDFARALQRDARARLGSCEPWRLAPAERVVVLAVPADRSDAFLLAEQLRQAGLANVGLVLLAERGGIRPEILAIFAGLEASLGLPCSLLFVEDIRYAFYLLAEALRAVGARRFVFLGQGVFLAPEGWRTALAALAGGDEGLHVFVLAAEGQAPASMSDCFAWTAAGFAALLPQVPMVLGGQPDDHGLGRAGAAARRHPVAGWRLGEVTVGSVLTGWVNQVLEAGHG</sequence>
<protein>
    <submittedName>
        <fullName evidence="1">Uncharacterized protein</fullName>
    </submittedName>
</protein>
<evidence type="ECO:0000313" key="2">
    <source>
        <dbReference type="Proteomes" id="UP001529369"/>
    </source>
</evidence>
<reference evidence="2" key="1">
    <citation type="journal article" date="2019" name="Int. J. Syst. Evol. Microbiol.">
        <title>The Global Catalogue of Microorganisms (GCM) 10K type strain sequencing project: providing services to taxonomists for standard genome sequencing and annotation.</title>
        <authorList>
            <consortium name="The Broad Institute Genomics Platform"/>
            <consortium name="The Broad Institute Genome Sequencing Center for Infectious Disease"/>
            <person name="Wu L."/>
            <person name="Ma J."/>
        </authorList>
    </citation>
    <scope>NUCLEOTIDE SEQUENCE [LARGE SCALE GENOMIC DNA]</scope>
    <source>
        <strain evidence="2">CECT 7131</strain>
    </source>
</reference>
<name>A0ABT8A7Y0_9PROT</name>
<dbReference type="EMBL" id="JAUFPN010000153">
    <property type="protein sequence ID" value="MDN3565775.1"/>
    <property type="molecule type" value="Genomic_DNA"/>
</dbReference>
<dbReference type="RefSeq" id="WP_290317639.1">
    <property type="nucleotide sequence ID" value="NZ_JAUFPN010000153.1"/>
</dbReference>